<protein>
    <submittedName>
        <fullName evidence="6">Permease</fullName>
    </submittedName>
</protein>
<evidence type="ECO:0000256" key="2">
    <source>
        <dbReference type="ARBA" id="ARBA00022692"/>
    </source>
</evidence>
<name>A0A7K1GM54_9FLAO</name>
<keyword evidence="4 5" id="KW-0472">Membrane</keyword>
<proteinExistence type="predicted"/>
<dbReference type="OrthoDB" id="5177430at2"/>
<feature type="transmembrane region" description="Helical" evidence="5">
    <location>
        <begin position="211"/>
        <end position="230"/>
    </location>
</feature>
<sequence>MDMENNLGYATPVADESDAVRAQFYKKTYANLALGVLMFIVFELVLLNTPVVVNGMMSFILSGKYSWLIVLGAFMGVTWFAQSLAYNSASKPKQYAGYALYVLAQAFIFVPLLVMAMAQTGDTSLISQAGILTLALFGGLTGVVFGSNANFSFLRSVMIIGSFLALGVIVAGMLFGFELGLWFSLAMVGLASISILYNTWQIKNEFAADQYVAAALSLFASLMLLFWYILRILMNRNS</sequence>
<feature type="transmembrane region" description="Helical" evidence="5">
    <location>
        <begin position="65"/>
        <end position="86"/>
    </location>
</feature>
<comment type="subcellular location">
    <subcellularLocation>
        <location evidence="1">Membrane</location>
        <topology evidence="1">Multi-pass membrane protein</topology>
    </subcellularLocation>
</comment>
<evidence type="ECO:0000256" key="3">
    <source>
        <dbReference type="ARBA" id="ARBA00022989"/>
    </source>
</evidence>
<dbReference type="Pfam" id="PF01027">
    <property type="entry name" value="Bax1-I"/>
    <property type="match status" value="1"/>
</dbReference>
<reference evidence="6 7" key="1">
    <citation type="journal article" date="2006" name="Int. J. Syst. Evol. Microbiol.">
        <title>Myroides pelagicus sp. nov., isolated from seawater in Thailand.</title>
        <authorList>
            <person name="Yoon J."/>
            <person name="Maneerat S."/>
            <person name="Kawai F."/>
            <person name="Yokota A."/>
        </authorList>
    </citation>
    <scope>NUCLEOTIDE SEQUENCE [LARGE SCALE GENOMIC DNA]</scope>
    <source>
        <strain evidence="6 7">SM1T</strain>
    </source>
</reference>
<evidence type="ECO:0000256" key="5">
    <source>
        <dbReference type="SAM" id="Phobius"/>
    </source>
</evidence>
<feature type="transmembrane region" description="Helical" evidence="5">
    <location>
        <begin position="181"/>
        <end position="199"/>
    </location>
</feature>
<accession>A0A7K1GM54</accession>
<evidence type="ECO:0000313" key="6">
    <source>
        <dbReference type="EMBL" id="MTH29503.1"/>
    </source>
</evidence>
<evidence type="ECO:0000256" key="1">
    <source>
        <dbReference type="ARBA" id="ARBA00004141"/>
    </source>
</evidence>
<feature type="transmembrane region" description="Helical" evidence="5">
    <location>
        <begin position="125"/>
        <end position="145"/>
    </location>
</feature>
<evidence type="ECO:0000256" key="4">
    <source>
        <dbReference type="ARBA" id="ARBA00023136"/>
    </source>
</evidence>
<comment type="caution">
    <text evidence="6">The sequence shown here is derived from an EMBL/GenBank/DDBJ whole genome shotgun (WGS) entry which is preliminary data.</text>
</comment>
<dbReference type="Proteomes" id="UP000488936">
    <property type="component" value="Unassembled WGS sequence"/>
</dbReference>
<dbReference type="AlphaFoldDB" id="A0A7K1GM54"/>
<keyword evidence="7" id="KW-1185">Reference proteome</keyword>
<gene>
    <name evidence="6" type="ORF">GJV77_06140</name>
</gene>
<organism evidence="6 7">
    <name type="scientific">Myroides pelagicus</name>
    <dbReference type="NCBI Taxonomy" id="270914"/>
    <lineage>
        <taxon>Bacteria</taxon>
        <taxon>Pseudomonadati</taxon>
        <taxon>Bacteroidota</taxon>
        <taxon>Flavobacteriia</taxon>
        <taxon>Flavobacteriales</taxon>
        <taxon>Flavobacteriaceae</taxon>
        <taxon>Myroides</taxon>
    </lineage>
</organism>
<keyword evidence="2 5" id="KW-0812">Transmembrane</keyword>
<dbReference type="GO" id="GO:0016020">
    <property type="term" value="C:membrane"/>
    <property type="evidence" value="ECO:0007669"/>
    <property type="project" value="UniProtKB-SubCell"/>
</dbReference>
<dbReference type="InterPro" id="IPR006214">
    <property type="entry name" value="Bax_inhibitor_1-related"/>
</dbReference>
<evidence type="ECO:0000313" key="7">
    <source>
        <dbReference type="Proteomes" id="UP000488936"/>
    </source>
</evidence>
<feature type="transmembrane region" description="Helical" evidence="5">
    <location>
        <begin position="98"/>
        <end position="119"/>
    </location>
</feature>
<feature type="transmembrane region" description="Helical" evidence="5">
    <location>
        <begin position="157"/>
        <end position="175"/>
    </location>
</feature>
<dbReference type="EMBL" id="WMJY01000010">
    <property type="protein sequence ID" value="MTH29503.1"/>
    <property type="molecule type" value="Genomic_DNA"/>
</dbReference>
<keyword evidence="3 5" id="KW-1133">Transmembrane helix</keyword>
<feature type="transmembrane region" description="Helical" evidence="5">
    <location>
        <begin position="29"/>
        <end position="53"/>
    </location>
</feature>